<dbReference type="InterPro" id="IPR011989">
    <property type="entry name" value="ARM-like"/>
</dbReference>
<dbReference type="KEGG" id="bcom:BAUCODRAFT_82563"/>
<dbReference type="OrthoDB" id="361693at2759"/>
<feature type="domain" description="Importin N-terminal" evidence="5">
    <location>
        <begin position="38"/>
        <end position="110"/>
    </location>
</feature>
<reference evidence="6 7" key="1">
    <citation type="journal article" date="2012" name="PLoS Pathog.">
        <title>Diverse lifestyles and strategies of plant pathogenesis encoded in the genomes of eighteen Dothideomycetes fungi.</title>
        <authorList>
            <person name="Ohm R.A."/>
            <person name="Feau N."/>
            <person name="Henrissat B."/>
            <person name="Schoch C.L."/>
            <person name="Horwitz B.A."/>
            <person name="Barry K.W."/>
            <person name="Condon B.J."/>
            <person name="Copeland A.C."/>
            <person name="Dhillon B."/>
            <person name="Glaser F."/>
            <person name="Hesse C.N."/>
            <person name="Kosti I."/>
            <person name="LaButti K."/>
            <person name="Lindquist E.A."/>
            <person name="Lucas S."/>
            <person name="Salamov A.A."/>
            <person name="Bradshaw R.E."/>
            <person name="Ciuffetti L."/>
            <person name="Hamelin R.C."/>
            <person name="Kema G.H.J."/>
            <person name="Lawrence C."/>
            <person name="Scott J.A."/>
            <person name="Spatafora J.W."/>
            <person name="Turgeon B.G."/>
            <person name="de Wit P.J.G.M."/>
            <person name="Zhong S."/>
            <person name="Goodwin S.B."/>
            <person name="Grigoriev I.V."/>
        </authorList>
    </citation>
    <scope>NUCLEOTIDE SEQUENCE [LARGE SCALE GENOMIC DNA]</scope>
    <source>
        <strain evidence="6 7">UAMH 10762</strain>
    </source>
</reference>
<dbReference type="RefSeq" id="XP_007673148.1">
    <property type="nucleotide sequence ID" value="XM_007674958.1"/>
</dbReference>
<dbReference type="GeneID" id="19117398"/>
<dbReference type="InterPro" id="IPR058669">
    <property type="entry name" value="TPR_IPO7/11-like"/>
</dbReference>
<comment type="similarity">
    <text evidence="2">Belongs to the importin beta family.</text>
</comment>
<evidence type="ECO:0000256" key="4">
    <source>
        <dbReference type="ARBA" id="ARBA00023242"/>
    </source>
</evidence>
<dbReference type="SUPFAM" id="SSF48371">
    <property type="entry name" value="ARM repeat"/>
    <property type="match status" value="1"/>
</dbReference>
<dbReference type="PANTHER" id="PTHR10997">
    <property type="entry name" value="IMPORTIN-7, 8, 11"/>
    <property type="match status" value="1"/>
</dbReference>
<dbReference type="PROSITE" id="PS50166">
    <property type="entry name" value="IMPORTIN_B_NT"/>
    <property type="match status" value="1"/>
</dbReference>
<protein>
    <recommendedName>
        <fullName evidence="5">Importin N-terminal domain-containing protein</fullName>
    </recommendedName>
</protein>
<evidence type="ECO:0000256" key="1">
    <source>
        <dbReference type="ARBA" id="ARBA00004123"/>
    </source>
</evidence>
<name>M2NK13_BAUPA</name>
<dbReference type="PANTHER" id="PTHR10997:SF7">
    <property type="entry name" value="IMPORTIN-11"/>
    <property type="match status" value="1"/>
</dbReference>
<dbReference type="eggNOG" id="KOG1993">
    <property type="taxonomic scope" value="Eukaryota"/>
</dbReference>
<proteinExistence type="inferred from homology"/>
<dbReference type="STRING" id="717646.M2NK13"/>
<dbReference type="InterPro" id="IPR016024">
    <property type="entry name" value="ARM-type_fold"/>
</dbReference>
<evidence type="ECO:0000256" key="3">
    <source>
        <dbReference type="ARBA" id="ARBA00022448"/>
    </source>
</evidence>
<evidence type="ECO:0000313" key="7">
    <source>
        <dbReference type="Proteomes" id="UP000011761"/>
    </source>
</evidence>
<evidence type="ECO:0000256" key="2">
    <source>
        <dbReference type="ARBA" id="ARBA00007991"/>
    </source>
</evidence>
<dbReference type="HOGENOM" id="CLU_003886_1_0_1"/>
<dbReference type="Pfam" id="PF03810">
    <property type="entry name" value="IBN_N"/>
    <property type="match status" value="1"/>
</dbReference>
<dbReference type="Pfam" id="PF25758">
    <property type="entry name" value="TPR_IPO11"/>
    <property type="match status" value="1"/>
</dbReference>
<evidence type="ECO:0000313" key="6">
    <source>
        <dbReference type="EMBL" id="EMC99470.1"/>
    </source>
</evidence>
<dbReference type="InterPro" id="IPR001494">
    <property type="entry name" value="Importin-beta_N"/>
</dbReference>
<dbReference type="EMBL" id="KB445551">
    <property type="protein sequence ID" value="EMC99470.1"/>
    <property type="molecule type" value="Genomic_DNA"/>
</dbReference>
<gene>
    <name evidence="6" type="ORF">BAUCODRAFT_82563</name>
</gene>
<dbReference type="Proteomes" id="UP000011761">
    <property type="component" value="Unassembled WGS sequence"/>
</dbReference>
<dbReference type="GO" id="GO:0006606">
    <property type="term" value="P:protein import into nucleus"/>
    <property type="evidence" value="ECO:0007669"/>
    <property type="project" value="TreeGrafter"/>
</dbReference>
<dbReference type="GO" id="GO:0005829">
    <property type="term" value="C:cytosol"/>
    <property type="evidence" value="ECO:0007669"/>
    <property type="project" value="TreeGrafter"/>
</dbReference>
<accession>M2NK13</accession>
<dbReference type="FunFam" id="1.25.10.10:FF:000362">
    <property type="entry name" value="Importin 11, putative"/>
    <property type="match status" value="1"/>
</dbReference>
<dbReference type="Gene3D" id="1.25.10.10">
    <property type="entry name" value="Leucine-rich Repeat Variant"/>
    <property type="match status" value="1"/>
</dbReference>
<keyword evidence="7" id="KW-1185">Reference proteome</keyword>
<dbReference type="AlphaFoldDB" id="M2NK13"/>
<evidence type="ECO:0000259" key="5">
    <source>
        <dbReference type="PROSITE" id="PS50166"/>
    </source>
</evidence>
<keyword evidence="3" id="KW-0813">Transport</keyword>
<dbReference type="OMA" id="SFHYVFH"/>
<keyword evidence="4" id="KW-0539">Nucleus</keyword>
<dbReference type="SMART" id="SM00913">
    <property type="entry name" value="IBN_N"/>
    <property type="match status" value="1"/>
</dbReference>
<dbReference type="GO" id="GO:0031267">
    <property type="term" value="F:small GTPase binding"/>
    <property type="evidence" value="ECO:0007669"/>
    <property type="project" value="InterPro"/>
</dbReference>
<dbReference type="GO" id="GO:0005635">
    <property type="term" value="C:nuclear envelope"/>
    <property type="evidence" value="ECO:0007669"/>
    <property type="project" value="TreeGrafter"/>
</dbReference>
<comment type="subcellular location">
    <subcellularLocation>
        <location evidence="1">Nucleus</location>
    </subcellularLocation>
</comment>
<organism evidence="6 7">
    <name type="scientific">Baudoinia panamericana (strain UAMH 10762)</name>
    <name type="common">Angels' share fungus</name>
    <name type="synonym">Baudoinia compniacensis (strain UAMH 10762)</name>
    <dbReference type="NCBI Taxonomy" id="717646"/>
    <lineage>
        <taxon>Eukaryota</taxon>
        <taxon>Fungi</taxon>
        <taxon>Dikarya</taxon>
        <taxon>Ascomycota</taxon>
        <taxon>Pezizomycotina</taxon>
        <taxon>Dothideomycetes</taxon>
        <taxon>Dothideomycetidae</taxon>
        <taxon>Mycosphaerellales</taxon>
        <taxon>Teratosphaeriaceae</taxon>
        <taxon>Baudoinia</taxon>
    </lineage>
</organism>
<sequence>MPSFAIEVPGEANPLTEEQLVHTLGSAASSDQGQIRSATTQLERWERSEGYYKHLQSAYLDSRLPTELRYLAIIQLKNGIDKYWRKTATNAVSKADKAAIRSRQLDSCLNETDDRLALQNALVIAKIARFEYPHDWPELIPALTNIIRNASQIAPLQLVRALLTLLHIIKELATGRLQRSRQNLQAATPELVHVLGSLYSQTVLHWQPQLPHDLDESAIRLSLMTMKVLRRLVIVGYEHPHRHEEVVTVWEMTQQHLSKLLGMRSEIPASEVFDKLTLQLAKLHHTMSMEHPASFVLLPNSVDLARAYWTFVKTYGEQIGTGETVSIAVADGRIDTNGEPDEKGHAEKLSLRGLLILRACVQMVHYPAQAFKYRTAEDKEQKNQATELLRTELFSIAFVQEVFQSLVTRFFIFRAKDLREWEDEPEDWEKGEEHTGLAEAWAYEVRPCAEKLFLDLAINYKDILLQPLLQVFYEVAKPEHEDVMFKDSVYTAVGLAAPILHDSLDFDAFIRDVLVQEVQKQTAGYNIVRRRAAILLAQWISVKINERQLVFQIYNFLLDPDKELNDLVVRVTAGKQLHAVIDDWGTKAEELQPYVQSILRRLLALTIEVTYIDTRMELLNTVSVVVERMEHRISPHADMIMATLPTLWEKRTDDVLLKQAILSLLVRLLNAMKADSVPFHGIMWPIITATMKAGPEIDFFLLEDALDLWGTILVQTPRPASDEILNLMPEIFRVFEFGSEELRQALQITESYVVLAPANILHNTLPLLDQLRSLLDSLQSKAEANGMVCNIIELLIRSAQKLGGEGAVAEIAVSMTRSRLLQTLLVGLRGSWMAHCTTGPLAKEPPVDGIVETDYFAVLARLILGSLDGFSAAIRTASAGFSSDNVDVEGTMKWLLEEWFNHFENVGDPGRRKLMCLALTKLLATNQPFILLHLQSLMTVWTDIITELREGAEDTTGDSLVYASAAAEASSEGLEAPEDVRRRELTCSDEVHTVNLPEFVKFYLEQAVAAAGGSERFQREWLVNVDKEVVAAFTQLGII</sequence>